<reference evidence="1" key="1">
    <citation type="submission" date="2019-10" db="EMBL/GenBank/DDBJ databases">
        <title>Draft genome sequece of Microseira wollei NIES-4236.</title>
        <authorList>
            <person name="Yamaguchi H."/>
            <person name="Suzuki S."/>
            <person name="Kawachi M."/>
        </authorList>
    </citation>
    <scope>NUCLEOTIDE SEQUENCE</scope>
    <source>
        <strain evidence="1">NIES-4236</strain>
    </source>
</reference>
<protein>
    <recommendedName>
        <fullName evidence="3">Late competence development protein ComFB</fullName>
    </recommendedName>
</protein>
<evidence type="ECO:0008006" key="3">
    <source>
        <dbReference type="Google" id="ProtNLM"/>
    </source>
</evidence>
<organism evidence="1 2">
    <name type="scientific">Microseira wollei NIES-4236</name>
    <dbReference type="NCBI Taxonomy" id="2530354"/>
    <lineage>
        <taxon>Bacteria</taxon>
        <taxon>Bacillati</taxon>
        <taxon>Cyanobacteriota</taxon>
        <taxon>Cyanophyceae</taxon>
        <taxon>Oscillatoriophycideae</taxon>
        <taxon>Aerosakkonematales</taxon>
        <taxon>Aerosakkonemataceae</taxon>
        <taxon>Microseira</taxon>
    </lineage>
</organism>
<dbReference type="Proteomes" id="UP001050975">
    <property type="component" value="Unassembled WGS sequence"/>
</dbReference>
<name>A0AAV3XDW6_9CYAN</name>
<accession>A0AAV3XDW6</accession>
<dbReference type="EMBL" id="BLAY01000110">
    <property type="protein sequence ID" value="GET41117.1"/>
    <property type="molecule type" value="Genomic_DNA"/>
</dbReference>
<keyword evidence="2" id="KW-1185">Reference proteome</keyword>
<comment type="caution">
    <text evidence="1">The sequence shown here is derived from an EMBL/GenBank/DDBJ whole genome shotgun (WGS) entry which is preliminary data.</text>
</comment>
<evidence type="ECO:0000313" key="2">
    <source>
        <dbReference type="Proteomes" id="UP001050975"/>
    </source>
</evidence>
<dbReference type="AlphaFoldDB" id="A0AAV3XDW6"/>
<dbReference type="RefSeq" id="WP_226587333.1">
    <property type="nucleotide sequence ID" value="NZ_BLAY01000110.1"/>
</dbReference>
<proteinExistence type="predicted"/>
<gene>
    <name evidence="1" type="ORF">MiSe_59290</name>
</gene>
<evidence type="ECO:0000313" key="1">
    <source>
        <dbReference type="EMBL" id="GET41117.1"/>
    </source>
</evidence>
<sequence length="117" mass="13577">MTKTIVNLTREALVQAIESVLETYPHHPYQKAFSLDDLRQELIAYVLSRIPNFYVVEEYADQSVHSTGFYHSPEERWHLEAAIHQGIEYVLCKNTEQVCHHIPEEVDPGFCASNWFG</sequence>